<dbReference type="Proteomes" id="UP000189703">
    <property type="component" value="Unplaced"/>
</dbReference>
<keyword evidence="2" id="KW-1185">Reference proteome</keyword>
<name>A0A1U8A5I4_NELNU</name>
<sequence>MGRLLAPNSRYPRLSTWPPLSNFDPPLHSYIQANGKNSGDEDRSDKHTGGWNFLFSMATPDGAKKLKTSNYLWYVEPLAVLLSSFGKISHSHAVILGEALALEENDLVFPSESSLARL</sequence>
<organism evidence="2 3">
    <name type="scientific">Nelumbo nucifera</name>
    <name type="common">Sacred lotus</name>
    <dbReference type="NCBI Taxonomy" id="4432"/>
    <lineage>
        <taxon>Eukaryota</taxon>
        <taxon>Viridiplantae</taxon>
        <taxon>Streptophyta</taxon>
        <taxon>Embryophyta</taxon>
        <taxon>Tracheophyta</taxon>
        <taxon>Spermatophyta</taxon>
        <taxon>Magnoliopsida</taxon>
        <taxon>Proteales</taxon>
        <taxon>Nelumbonaceae</taxon>
        <taxon>Nelumbo</taxon>
    </lineage>
</organism>
<dbReference type="RefSeq" id="XP_010261697.1">
    <property type="nucleotide sequence ID" value="XM_010263395.2"/>
</dbReference>
<dbReference type="AlphaFoldDB" id="A0A1U8A5I4"/>
<dbReference type="KEGG" id="nnu:104600464"/>
<dbReference type="InParanoid" id="A0A1U8A5I4"/>
<gene>
    <name evidence="3" type="primary">LOC104600464</name>
</gene>
<reference evidence="3" key="1">
    <citation type="submission" date="2025-08" db="UniProtKB">
        <authorList>
            <consortium name="RefSeq"/>
        </authorList>
    </citation>
    <scope>IDENTIFICATION</scope>
</reference>
<evidence type="ECO:0000313" key="3">
    <source>
        <dbReference type="RefSeq" id="XP_010261697.1"/>
    </source>
</evidence>
<dbReference type="GeneID" id="104600464"/>
<proteinExistence type="predicted"/>
<evidence type="ECO:0000313" key="2">
    <source>
        <dbReference type="Proteomes" id="UP000189703"/>
    </source>
</evidence>
<evidence type="ECO:0000256" key="1">
    <source>
        <dbReference type="SAM" id="MobiDB-lite"/>
    </source>
</evidence>
<accession>A0A1U8A5I4</accession>
<protein>
    <submittedName>
        <fullName evidence="3">Uncharacterized protein LOC104600464</fullName>
    </submittedName>
</protein>
<dbReference type="STRING" id="4432.A0A1U8A5I4"/>
<feature type="region of interest" description="Disordered" evidence="1">
    <location>
        <begin position="1"/>
        <end position="20"/>
    </location>
</feature>